<protein>
    <submittedName>
        <fullName evidence="4 5">UBAP1-MVB12-associated (UMA)-domain containing protein 1</fullName>
    </submittedName>
</protein>
<dbReference type="PANTHER" id="PTHR36291:SF1">
    <property type="entry name" value="UBAP1-MVB12-ASSOCIATED (UMA)-DOMAIN CONTAINING PROTEIN 1"/>
    <property type="match status" value="1"/>
</dbReference>
<gene>
    <name evidence="4 5" type="primary">UMAD1</name>
</gene>
<evidence type="ECO:0000313" key="5">
    <source>
        <dbReference type="RefSeq" id="XP_033786916.1"/>
    </source>
</evidence>
<dbReference type="OrthoDB" id="9872568at2759"/>
<dbReference type="RefSeq" id="XP_033786915.1">
    <property type="nucleotide sequence ID" value="XM_033931024.1"/>
</dbReference>
<dbReference type="RefSeq" id="XP_033786916.1">
    <property type="nucleotide sequence ID" value="XM_033931025.1"/>
</dbReference>
<dbReference type="Proteomes" id="UP000515159">
    <property type="component" value="Chromosome 2"/>
</dbReference>
<evidence type="ECO:0000313" key="4">
    <source>
        <dbReference type="RefSeq" id="XP_033786915.1"/>
    </source>
</evidence>
<dbReference type="KEGG" id="gsh:117354123"/>
<evidence type="ECO:0000313" key="3">
    <source>
        <dbReference type="Proteomes" id="UP000515159"/>
    </source>
</evidence>
<dbReference type="PROSITE" id="PS51497">
    <property type="entry name" value="UMA"/>
    <property type="match status" value="1"/>
</dbReference>
<feature type="compositionally biased region" description="Polar residues" evidence="1">
    <location>
        <begin position="33"/>
        <end position="56"/>
    </location>
</feature>
<organism evidence="3 5">
    <name type="scientific">Geotrypetes seraphini</name>
    <name type="common">Gaboon caecilian</name>
    <name type="synonym">Caecilia seraphini</name>
    <dbReference type="NCBI Taxonomy" id="260995"/>
    <lineage>
        <taxon>Eukaryota</taxon>
        <taxon>Metazoa</taxon>
        <taxon>Chordata</taxon>
        <taxon>Craniata</taxon>
        <taxon>Vertebrata</taxon>
        <taxon>Euteleostomi</taxon>
        <taxon>Amphibia</taxon>
        <taxon>Gymnophiona</taxon>
        <taxon>Geotrypetes</taxon>
    </lineage>
</organism>
<dbReference type="CTD" id="729852"/>
<dbReference type="PANTHER" id="PTHR36291">
    <property type="entry name" value="UBAP1-MVB12-ASSOCIATED (UMA)-DOMAIN CONTAINING PROTEIN 1"/>
    <property type="match status" value="1"/>
</dbReference>
<evidence type="ECO:0000256" key="1">
    <source>
        <dbReference type="SAM" id="MobiDB-lite"/>
    </source>
</evidence>
<proteinExistence type="predicted"/>
<sequence length="134" mass="14943">MFSFFRKSQDSKKALVAEREADGFVLLGDTAGEQRTSSNNNTSFPERDNSYNQPLQKSVEDAETNQGTSQTFEGNPLMPELLSDIPFTLAPHVLMMQSTFGDLPDQLLTCEVNDGHLSSFHYDFTLENSVLCDP</sequence>
<dbReference type="GeneID" id="117354123"/>
<dbReference type="InterPro" id="IPR023340">
    <property type="entry name" value="UMA"/>
</dbReference>
<keyword evidence="3" id="KW-1185">Reference proteome</keyword>
<reference evidence="4 5" key="1">
    <citation type="submission" date="2025-04" db="UniProtKB">
        <authorList>
            <consortium name="RefSeq"/>
        </authorList>
    </citation>
    <scope>IDENTIFICATION</scope>
</reference>
<name>A0A6P8QJK4_GEOSA</name>
<feature type="region of interest" description="Disordered" evidence="1">
    <location>
        <begin position="27"/>
        <end position="77"/>
    </location>
</feature>
<dbReference type="AlphaFoldDB" id="A0A6P8QJK4"/>
<feature type="domain" description="UMA" evidence="2">
    <location>
        <begin position="82"/>
        <end position="131"/>
    </location>
</feature>
<feature type="compositionally biased region" description="Polar residues" evidence="1">
    <location>
        <begin position="64"/>
        <end position="73"/>
    </location>
</feature>
<evidence type="ECO:0000259" key="2">
    <source>
        <dbReference type="PROSITE" id="PS51497"/>
    </source>
</evidence>
<accession>A0A6P8QJK4</accession>
<dbReference type="InterPro" id="IPR053292">
    <property type="entry name" value="UBAP1-MVB12_assoc_domain"/>
</dbReference>